<proteinExistence type="inferred from homology"/>
<keyword evidence="2" id="KW-0560">Oxidoreductase</keyword>
<dbReference type="InterPro" id="IPR020904">
    <property type="entry name" value="Sc_DH/Rdtase_CS"/>
</dbReference>
<accession>A0ABP9C3V7</accession>
<evidence type="ECO:0000256" key="1">
    <source>
        <dbReference type="ARBA" id="ARBA00006484"/>
    </source>
</evidence>
<dbReference type="EMBL" id="BAABHO010000043">
    <property type="protein sequence ID" value="GAA4802639.1"/>
    <property type="molecule type" value="Genomic_DNA"/>
</dbReference>
<dbReference type="Gene3D" id="3.40.50.720">
    <property type="entry name" value="NAD(P)-binding Rossmann-like Domain"/>
    <property type="match status" value="1"/>
</dbReference>
<comment type="similarity">
    <text evidence="1">Belongs to the short-chain dehydrogenases/reductases (SDR) family.</text>
</comment>
<dbReference type="PANTHER" id="PTHR42760:SF133">
    <property type="entry name" value="3-OXOACYL-[ACYL-CARRIER-PROTEIN] REDUCTASE"/>
    <property type="match status" value="1"/>
</dbReference>
<gene>
    <name evidence="4" type="ORF">GCM10023200_44790</name>
</gene>
<dbReference type="SMART" id="SM00822">
    <property type="entry name" value="PKS_KR"/>
    <property type="match status" value="1"/>
</dbReference>
<evidence type="ECO:0000256" key="2">
    <source>
        <dbReference type="ARBA" id="ARBA00023002"/>
    </source>
</evidence>
<sequence length="260" mass="27048">MPYGPVTMGILDRFRLDDRVAVITGASSGLGAVFATALAEAGADVVLGARRTEKLEDTRKAVEERGRRAVTVGTDVASPEDCRALADAAVSELGRLDILVNNAGIGTAYPATKETPEQFRQVIDINLNGAYWMAQAAARHLPAGGAIVNVSSVLALTTAGLPQAAYSASKAGLLGLTRDLAQQWTGRKGIRVNALAPGFFTSEMTDSYAEGYLESMLPRVLSGRVGDPEELAAALVFLVSDAGSYVTGTTLTVDGGVTTT</sequence>
<dbReference type="InterPro" id="IPR036291">
    <property type="entry name" value="NAD(P)-bd_dom_sf"/>
</dbReference>
<name>A0ABP9C3V7_9PSEU</name>
<dbReference type="PANTHER" id="PTHR42760">
    <property type="entry name" value="SHORT-CHAIN DEHYDROGENASES/REDUCTASES FAMILY MEMBER"/>
    <property type="match status" value="1"/>
</dbReference>
<dbReference type="NCBIfam" id="NF005559">
    <property type="entry name" value="PRK07231.1"/>
    <property type="match status" value="1"/>
</dbReference>
<dbReference type="PRINTS" id="PR00081">
    <property type="entry name" value="GDHRDH"/>
</dbReference>
<feature type="domain" description="Ketoreductase" evidence="3">
    <location>
        <begin position="19"/>
        <end position="198"/>
    </location>
</feature>
<dbReference type="SUPFAM" id="SSF51735">
    <property type="entry name" value="NAD(P)-binding Rossmann-fold domains"/>
    <property type="match status" value="1"/>
</dbReference>
<keyword evidence="5" id="KW-1185">Reference proteome</keyword>
<dbReference type="InterPro" id="IPR057326">
    <property type="entry name" value="KR_dom"/>
</dbReference>
<evidence type="ECO:0000313" key="4">
    <source>
        <dbReference type="EMBL" id="GAA4802639.1"/>
    </source>
</evidence>
<dbReference type="InterPro" id="IPR002347">
    <property type="entry name" value="SDR_fam"/>
</dbReference>
<organism evidence="4 5">
    <name type="scientific">Actinomycetospora chlora</name>
    <dbReference type="NCBI Taxonomy" id="663608"/>
    <lineage>
        <taxon>Bacteria</taxon>
        <taxon>Bacillati</taxon>
        <taxon>Actinomycetota</taxon>
        <taxon>Actinomycetes</taxon>
        <taxon>Pseudonocardiales</taxon>
        <taxon>Pseudonocardiaceae</taxon>
        <taxon>Actinomycetospora</taxon>
    </lineage>
</organism>
<dbReference type="PRINTS" id="PR00080">
    <property type="entry name" value="SDRFAMILY"/>
</dbReference>
<comment type="caution">
    <text evidence="4">The sequence shown here is derived from an EMBL/GenBank/DDBJ whole genome shotgun (WGS) entry which is preliminary data.</text>
</comment>
<dbReference type="PROSITE" id="PS00061">
    <property type="entry name" value="ADH_SHORT"/>
    <property type="match status" value="1"/>
</dbReference>
<dbReference type="Pfam" id="PF13561">
    <property type="entry name" value="adh_short_C2"/>
    <property type="match status" value="1"/>
</dbReference>
<protein>
    <submittedName>
        <fullName evidence="4">SDR family NAD(P)-dependent oxidoreductase</fullName>
    </submittedName>
</protein>
<evidence type="ECO:0000313" key="5">
    <source>
        <dbReference type="Proteomes" id="UP001500928"/>
    </source>
</evidence>
<evidence type="ECO:0000259" key="3">
    <source>
        <dbReference type="SMART" id="SM00822"/>
    </source>
</evidence>
<dbReference type="Proteomes" id="UP001500928">
    <property type="component" value="Unassembled WGS sequence"/>
</dbReference>
<reference evidence="5" key="1">
    <citation type="journal article" date="2019" name="Int. J. Syst. Evol. Microbiol.">
        <title>The Global Catalogue of Microorganisms (GCM) 10K type strain sequencing project: providing services to taxonomists for standard genome sequencing and annotation.</title>
        <authorList>
            <consortium name="The Broad Institute Genomics Platform"/>
            <consortium name="The Broad Institute Genome Sequencing Center for Infectious Disease"/>
            <person name="Wu L."/>
            <person name="Ma J."/>
        </authorList>
    </citation>
    <scope>NUCLEOTIDE SEQUENCE [LARGE SCALE GENOMIC DNA]</scope>
    <source>
        <strain evidence="5">JCM 17979</strain>
    </source>
</reference>